<dbReference type="Pfam" id="PF05140">
    <property type="entry name" value="ResB"/>
    <property type="match status" value="2"/>
</dbReference>
<dbReference type="InterPro" id="IPR045062">
    <property type="entry name" value="Cyt_c_biogenesis_CcsA/CcmC"/>
</dbReference>
<feature type="transmembrane region" description="Helical" evidence="6">
    <location>
        <begin position="924"/>
        <end position="945"/>
    </location>
</feature>
<feature type="transmembrane region" description="Helical" evidence="6">
    <location>
        <begin position="437"/>
        <end position="454"/>
    </location>
</feature>
<evidence type="ECO:0000256" key="1">
    <source>
        <dbReference type="ARBA" id="ARBA00004141"/>
    </source>
</evidence>
<sequence length="1101" mass="124359">MGKIVSFIGSMKSMAVLMLIFAVSIGYATFIENDYGTMTAKAEIYNTRWFEVLLGVLAINLIYNIYRYRMFSKKKIPIFIFHVAFLIILIGAAITRYIGFEGTMHIREGDTSSYIISSDPYIQIKAKVNDKEISKATKLYLSKRGDNSFEQSFKVDGKSVKIKLLEYIPDAVEKVVPDPNGVAMLDLMITGAGGGKPVALAYGNYYDSGAFVIDFGSQKEFTKPTIKIFIEDGKLYMDHTIKLSYFKMASGVKGELEPKKKEQLDERTLYNSEYGSFVLRGFYPKAIKKIISNDKKSAPKMMRLNSSGMDALKFIVDVDGVQKEILIFGQAGMEAEPKDFMLSGVEISLAYGAKKIELPFAIKLLDFKLERYPGSMSPASYESDVVLIDKKDGVNMPYRIYMNHVLDYKGYRFFQASYDRDERGTVLSVNHDPGTPWAYLGYLMLGIGFFWSFFSKNLRFSQLMKIAQKARDKKDALASLLAFVLIVSSALPLKAEENQEAIKSITSISKAHADRFGELVVQDMQGRMKPIDTLSLEVLAKVHRSATLELGGKTIDANQAILGMMVRPDLYKDLPIILTHDKNINRLIGAPEDAKYVSFAQFFSDPQNLRGYKILKQVDDAARKPASKQNRFDKKLIKIDERVNVVYMIFTGSLLKIWPMPHDPNNTWYDTITALQKFPPKVGQEVRDLALSYFSDVQKGMDSGKWSDADKDLANIKMFQKLVGKAVYPAEDRIKAEIFYNHANIFETIYPIYLLVGFILLILSFIKIVKPRFKIDIYSKITLYILIVLFIAHTIGLGLRWYISGHAPWSNGYESMIYIGWASVLAGFIFSKKSPITMAATGILTGLILFVAHLNWMNPQVTNLVPVLNSYWLSIHVSMITASYGFLGLGALLGFIMIILYMIKNEKNEAIISCSIIELNAINEMSLMIGLAMLTVGNFLGGVWANESWGRYWGWDPKETWALVTILVYAVVMHLRFIKSIYNEFNYSVISLLAFTSVLMTYFGVNYYLAGLHSYAKGDPVPVPDFVPLTYTILFLSIALAVLKDLRFHTERAKNHFYMLLLFLVLQGGNVYATYTSHKDILLFSAYKVSNTLSNQSEHAV</sequence>
<keyword evidence="4 6" id="KW-1133">Transmembrane helix</keyword>
<keyword evidence="2 6" id="KW-0812">Transmembrane</keyword>
<protein>
    <submittedName>
        <fullName evidence="9">Putative cytochrome C-type biogenesis protein</fullName>
    </submittedName>
</protein>
<dbReference type="GO" id="GO:0020037">
    <property type="term" value="F:heme binding"/>
    <property type="evidence" value="ECO:0007669"/>
    <property type="project" value="InterPro"/>
</dbReference>
<feature type="transmembrane region" description="Helical" evidence="6">
    <location>
        <begin position="47"/>
        <end position="66"/>
    </location>
</feature>
<feature type="domain" description="ResB-like" evidence="8">
    <location>
        <begin position="350"/>
        <end position="421"/>
    </location>
</feature>
<proteinExistence type="predicted"/>
<gene>
    <name evidence="9" type="ORF">MNB_SM-7-217</name>
</gene>
<feature type="domain" description="Cytochrome c assembly protein" evidence="7">
    <location>
        <begin position="809"/>
        <end position="1013"/>
    </location>
</feature>
<evidence type="ECO:0000256" key="2">
    <source>
        <dbReference type="ARBA" id="ARBA00022692"/>
    </source>
</evidence>
<feature type="domain" description="ResB-like" evidence="8">
    <location>
        <begin position="79"/>
        <end position="116"/>
    </location>
</feature>
<feature type="transmembrane region" description="Helical" evidence="6">
    <location>
        <begin position="1055"/>
        <end position="1075"/>
    </location>
</feature>
<dbReference type="AlphaFoldDB" id="A0A1W1B920"/>
<evidence type="ECO:0000256" key="5">
    <source>
        <dbReference type="ARBA" id="ARBA00023136"/>
    </source>
</evidence>
<feature type="transmembrane region" description="Helical" evidence="6">
    <location>
        <begin position="750"/>
        <end position="769"/>
    </location>
</feature>
<keyword evidence="5 6" id="KW-0472">Membrane</keyword>
<feature type="transmembrane region" description="Helical" evidence="6">
    <location>
        <begin position="781"/>
        <end position="803"/>
    </location>
</feature>
<dbReference type="GO" id="GO:0017004">
    <property type="term" value="P:cytochrome complex assembly"/>
    <property type="evidence" value="ECO:0007669"/>
    <property type="project" value="UniProtKB-KW"/>
</dbReference>
<feature type="transmembrane region" description="Helical" evidence="6">
    <location>
        <begin position="985"/>
        <end position="1005"/>
    </location>
</feature>
<dbReference type="PANTHER" id="PTHR30071">
    <property type="entry name" value="HEME EXPORTER PROTEIN C"/>
    <property type="match status" value="1"/>
</dbReference>
<feature type="transmembrane region" description="Helical" evidence="6">
    <location>
        <begin position="475"/>
        <end position="493"/>
    </location>
</feature>
<dbReference type="GO" id="GO:0005886">
    <property type="term" value="C:plasma membrane"/>
    <property type="evidence" value="ECO:0007669"/>
    <property type="project" value="TreeGrafter"/>
</dbReference>
<feature type="transmembrane region" description="Helical" evidence="6">
    <location>
        <begin position="78"/>
        <end position="98"/>
    </location>
</feature>
<dbReference type="InterPro" id="IPR002541">
    <property type="entry name" value="Cyt_c_assembly"/>
</dbReference>
<dbReference type="EMBL" id="FPHB01000008">
    <property type="protein sequence ID" value="SFV50000.1"/>
    <property type="molecule type" value="Genomic_DNA"/>
</dbReference>
<dbReference type="InterPro" id="IPR007816">
    <property type="entry name" value="ResB-like_domain"/>
</dbReference>
<feature type="transmembrane region" description="Helical" evidence="6">
    <location>
        <begin position="838"/>
        <end position="857"/>
    </location>
</feature>
<evidence type="ECO:0000256" key="6">
    <source>
        <dbReference type="SAM" id="Phobius"/>
    </source>
</evidence>
<accession>A0A1W1B920</accession>
<name>A0A1W1B920_9ZZZZ</name>
<dbReference type="Pfam" id="PF01578">
    <property type="entry name" value="Cytochrom_C_asm"/>
    <property type="match status" value="1"/>
</dbReference>
<feature type="transmembrane region" description="Helical" evidence="6">
    <location>
        <begin position="877"/>
        <end position="903"/>
    </location>
</feature>
<evidence type="ECO:0000313" key="9">
    <source>
        <dbReference type="EMBL" id="SFV50000.1"/>
    </source>
</evidence>
<feature type="transmembrane region" description="Helical" evidence="6">
    <location>
        <begin position="960"/>
        <end position="978"/>
    </location>
</feature>
<keyword evidence="3" id="KW-0201">Cytochrome c-type biogenesis</keyword>
<feature type="transmembrane region" description="Helical" evidence="6">
    <location>
        <begin position="1025"/>
        <end position="1043"/>
    </location>
</feature>
<evidence type="ECO:0000256" key="3">
    <source>
        <dbReference type="ARBA" id="ARBA00022748"/>
    </source>
</evidence>
<reference evidence="9" key="1">
    <citation type="submission" date="2016-10" db="EMBL/GenBank/DDBJ databases">
        <authorList>
            <person name="de Groot N.N."/>
        </authorList>
    </citation>
    <scope>NUCLEOTIDE SEQUENCE</scope>
</reference>
<evidence type="ECO:0000259" key="7">
    <source>
        <dbReference type="Pfam" id="PF01578"/>
    </source>
</evidence>
<evidence type="ECO:0000259" key="8">
    <source>
        <dbReference type="Pfam" id="PF05140"/>
    </source>
</evidence>
<organism evidence="9">
    <name type="scientific">hydrothermal vent metagenome</name>
    <dbReference type="NCBI Taxonomy" id="652676"/>
    <lineage>
        <taxon>unclassified sequences</taxon>
        <taxon>metagenomes</taxon>
        <taxon>ecological metagenomes</taxon>
    </lineage>
</organism>
<evidence type="ECO:0000256" key="4">
    <source>
        <dbReference type="ARBA" id="ARBA00022989"/>
    </source>
</evidence>
<comment type="subcellular location">
    <subcellularLocation>
        <location evidence="1">Membrane</location>
        <topology evidence="1">Multi-pass membrane protein</topology>
    </subcellularLocation>
</comment>
<feature type="transmembrane region" description="Helical" evidence="6">
    <location>
        <begin position="815"/>
        <end position="831"/>
    </location>
</feature>
<dbReference type="PANTHER" id="PTHR30071:SF1">
    <property type="entry name" value="CYTOCHROME B_B6 PROTEIN-RELATED"/>
    <property type="match status" value="1"/>
</dbReference>